<comment type="function">
    <text evidence="6">ATPase that binds to both the 70S ribosome and the 50S ribosomal subunit in a nucleotide-independent manner.</text>
</comment>
<protein>
    <recommendedName>
        <fullName evidence="6">Ribosome-binding ATPase YchF</fullName>
    </recommendedName>
</protein>
<sequence>MSLSIGIVGLPNVGKSTLFQTITKKKVSIENYPFCTIDPNVGVVAVPDERVDKLAELEKSAKKIYATIEFFDIAGLVKGASKGEGLGNKFLTNIRETDAIVYVLRAFANENIINTQISLDIIRDKEILETELMLKDMETVSKRISGLEGDAKTGKKEAIKELGALKRMSGFLEAGKSLVEQNFSEDEIKTIRQYQLLTMKPRLYLLNGKDEEAPENIIGQFQKNNWPFLIIDVLSEFEAADFKREDRISLGLVPDSELDILIKKAYDILGLITFFTTGRDETRAWTIKNGQKAPQAGGVIHSDFESHFIKAEVINWKDLLYAGGYGGAREKGLVRTEGKEYLVKDGDVIEIKSTICHKR</sequence>
<dbReference type="InterPro" id="IPR041706">
    <property type="entry name" value="YchF_N"/>
</dbReference>
<feature type="binding site" evidence="6">
    <location>
        <begin position="12"/>
        <end position="17"/>
    </location>
    <ligand>
        <name>ATP</name>
        <dbReference type="ChEBI" id="CHEBI:30616"/>
    </ligand>
</feature>
<evidence type="ECO:0000259" key="8">
    <source>
        <dbReference type="PROSITE" id="PS51880"/>
    </source>
</evidence>
<dbReference type="InterPro" id="IPR012676">
    <property type="entry name" value="TGS-like"/>
</dbReference>
<dbReference type="AlphaFoldDB" id="A0A1G2E1C8"/>
<dbReference type="HAMAP" id="MF_00944">
    <property type="entry name" value="YchF_OLA1_ATPase"/>
    <property type="match status" value="1"/>
</dbReference>
<feature type="domain" description="OBG-type G" evidence="7">
    <location>
        <begin position="3"/>
        <end position="251"/>
    </location>
</feature>
<evidence type="ECO:0000256" key="3">
    <source>
        <dbReference type="ARBA" id="ARBA00022741"/>
    </source>
</evidence>
<dbReference type="PIRSF" id="PIRSF006641">
    <property type="entry name" value="CHP00092"/>
    <property type="match status" value="1"/>
</dbReference>
<dbReference type="InterPro" id="IPR027417">
    <property type="entry name" value="P-loop_NTPase"/>
</dbReference>
<dbReference type="GO" id="GO:0005525">
    <property type="term" value="F:GTP binding"/>
    <property type="evidence" value="ECO:0007669"/>
    <property type="project" value="InterPro"/>
</dbReference>
<dbReference type="Pfam" id="PF01926">
    <property type="entry name" value="MMR_HSR1"/>
    <property type="match status" value="1"/>
</dbReference>
<dbReference type="GO" id="GO:0005737">
    <property type="term" value="C:cytoplasm"/>
    <property type="evidence" value="ECO:0007669"/>
    <property type="project" value="TreeGrafter"/>
</dbReference>
<evidence type="ECO:0000313" key="9">
    <source>
        <dbReference type="EMBL" id="OGZ19633.1"/>
    </source>
</evidence>
<dbReference type="InterPro" id="IPR023192">
    <property type="entry name" value="TGS-like_dom_sf"/>
</dbReference>
<dbReference type="PANTHER" id="PTHR23305:SF18">
    <property type="entry name" value="OBG-TYPE G DOMAIN-CONTAINING PROTEIN"/>
    <property type="match status" value="1"/>
</dbReference>
<dbReference type="FunFam" id="1.10.150.300:FF:000001">
    <property type="entry name" value="Ribosome-binding ATPase YchF"/>
    <property type="match status" value="1"/>
</dbReference>
<dbReference type="Pfam" id="PF06071">
    <property type="entry name" value="YchF-GTPase_C"/>
    <property type="match status" value="1"/>
</dbReference>
<dbReference type="Gene3D" id="3.10.20.30">
    <property type="match status" value="1"/>
</dbReference>
<name>A0A1G2E1C8_9BACT</name>
<evidence type="ECO:0000259" key="7">
    <source>
        <dbReference type="PROSITE" id="PS51710"/>
    </source>
</evidence>
<dbReference type="EMBL" id="MHLZ01000025">
    <property type="protein sequence ID" value="OGZ19633.1"/>
    <property type="molecule type" value="Genomic_DNA"/>
</dbReference>
<comment type="cofactor">
    <cofactor evidence="1">
        <name>Mg(2+)</name>
        <dbReference type="ChEBI" id="CHEBI:18420"/>
    </cofactor>
</comment>
<evidence type="ECO:0000256" key="6">
    <source>
        <dbReference type="HAMAP-Rule" id="MF_00944"/>
    </source>
</evidence>
<reference evidence="9 10" key="1">
    <citation type="journal article" date="2016" name="Nat. Commun.">
        <title>Thousands of microbial genomes shed light on interconnected biogeochemical processes in an aquifer system.</title>
        <authorList>
            <person name="Anantharaman K."/>
            <person name="Brown C.T."/>
            <person name="Hug L.A."/>
            <person name="Sharon I."/>
            <person name="Castelle C.J."/>
            <person name="Probst A.J."/>
            <person name="Thomas B.C."/>
            <person name="Singh A."/>
            <person name="Wilkins M.J."/>
            <person name="Karaoz U."/>
            <person name="Brodie E.L."/>
            <person name="Williams K.H."/>
            <person name="Hubbard S.S."/>
            <person name="Banfield J.F."/>
        </authorList>
    </citation>
    <scope>NUCLEOTIDE SEQUENCE [LARGE SCALE GENOMIC DNA]</scope>
</reference>
<dbReference type="Proteomes" id="UP000177360">
    <property type="component" value="Unassembled WGS sequence"/>
</dbReference>
<dbReference type="GO" id="GO:0016887">
    <property type="term" value="F:ATP hydrolysis activity"/>
    <property type="evidence" value="ECO:0007669"/>
    <property type="project" value="UniProtKB-UniRule"/>
</dbReference>
<dbReference type="InterPro" id="IPR006073">
    <property type="entry name" value="GTP-bd"/>
</dbReference>
<dbReference type="SUPFAM" id="SSF52540">
    <property type="entry name" value="P-loop containing nucleoside triphosphate hydrolases"/>
    <property type="match status" value="1"/>
</dbReference>
<dbReference type="CDD" id="cd04867">
    <property type="entry name" value="TGS_YchF_OLA1"/>
    <property type="match status" value="1"/>
</dbReference>
<feature type="domain" description="TGS" evidence="8">
    <location>
        <begin position="270"/>
        <end position="353"/>
    </location>
</feature>
<dbReference type="CDD" id="cd01900">
    <property type="entry name" value="YchF"/>
    <property type="match status" value="1"/>
</dbReference>
<dbReference type="InterPro" id="IPR012675">
    <property type="entry name" value="Beta-grasp_dom_sf"/>
</dbReference>
<keyword evidence="5" id="KW-0460">Magnesium</keyword>
<organism evidence="9 10">
    <name type="scientific">Candidatus Nealsonbacteria bacterium RIFCSPHIGHO2_01_FULL_38_55</name>
    <dbReference type="NCBI Taxonomy" id="1801664"/>
    <lineage>
        <taxon>Bacteria</taxon>
        <taxon>Candidatus Nealsoniibacteriota</taxon>
    </lineage>
</organism>
<accession>A0A1G2E1C8</accession>
<dbReference type="PROSITE" id="PS51880">
    <property type="entry name" value="TGS"/>
    <property type="match status" value="1"/>
</dbReference>
<evidence type="ECO:0000256" key="5">
    <source>
        <dbReference type="ARBA" id="ARBA00022842"/>
    </source>
</evidence>
<evidence type="ECO:0000313" key="10">
    <source>
        <dbReference type="Proteomes" id="UP000177360"/>
    </source>
</evidence>
<comment type="caution">
    <text evidence="9">The sequence shown here is derived from an EMBL/GenBank/DDBJ whole genome shotgun (WGS) entry which is preliminary data.</text>
</comment>
<evidence type="ECO:0000256" key="2">
    <source>
        <dbReference type="ARBA" id="ARBA00022723"/>
    </source>
</evidence>
<keyword evidence="2" id="KW-0479">Metal-binding</keyword>
<dbReference type="Gene3D" id="3.40.50.300">
    <property type="entry name" value="P-loop containing nucleotide triphosphate hydrolases"/>
    <property type="match status" value="1"/>
</dbReference>
<gene>
    <name evidence="6" type="primary">ychF</name>
    <name evidence="9" type="ORF">A2626_02775</name>
</gene>
<dbReference type="Gene3D" id="1.10.150.300">
    <property type="entry name" value="TGS-like domain"/>
    <property type="match status" value="1"/>
</dbReference>
<evidence type="ECO:0000256" key="4">
    <source>
        <dbReference type="ARBA" id="ARBA00022840"/>
    </source>
</evidence>
<dbReference type="FunFam" id="3.10.20.30:FF:000001">
    <property type="entry name" value="Ribosome-binding ATPase YchF"/>
    <property type="match status" value="1"/>
</dbReference>
<dbReference type="InterPro" id="IPR031167">
    <property type="entry name" value="G_OBG"/>
</dbReference>
<keyword evidence="4 6" id="KW-0067">ATP-binding</keyword>
<dbReference type="PROSITE" id="PS51710">
    <property type="entry name" value="G_OBG"/>
    <property type="match status" value="1"/>
</dbReference>
<dbReference type="GO" id="GO:0043023">
    <property type="term" value="F:ribosomal large subunit binding"/>
    <property type="evidence" value="ECO:0007669"/>
    <property type="project" value="UniProtKB-UniRule"/>
</dbReference>
<proteinExistence type="inferred from homology"/>
<dbReference type="InterPro" id="IPR013029">
    <property type="entry name" value="YchF_C"/>
</dbReference>
<dbReference type="NCBIfam" id="TIGR00092">
    <property type="entry name" value="redox-regulated ATPase YchF"/>
    <property type="match status" value="1"/>
</dbReference>
<dbReference type="PRINTS" id="PR00326">
    <property type="entry name" value="GTP1OBG"/>
</dbReference>
<dbReference type="PANTHER" id="PTHR23305">
    <property type="entry name" value="OBG GTPASE FAMILY"/>
    <property type="match status" value="1"/>
</dbReference>
<comment type="similarity">
    <text evidence="6">Belongs to the TRAFAC class OBG-HflX-like GTPase superfamily. OBG GTPase family. YchF/OLA1 subfamily.</text>
</comment>
<evidence type="ECO:0000256" key="1">
    <source>
        <dbReference type="ARBA" id="ARBA00001946"/>
    </source>
</evidence>
<dbReference type="GO" id="GO:0046872">
    <property type="term" value="F:metal ion binding"/>
    <property type="evidence" value="ECO:0007669"/>
    <property type="project" value="UniProtKB-KW"/>
</dbReference>
<dbReference type="InterPro" id="IPR004396">
    <property type="entry name" value="ATPase_YchF/OLA1"/>
</dbReference>
<dbReference type="SUPFAM" id="SSF81271">
    <property type="entry name" value="TGS-like"/>
    <property type="match status" value="1"/>
</dbReference>
<dbReference type="InterPro" id="IPR004095">
    <property type="entry name" value="TGS"/>
</dbReference>
<dbReference type="GO" id="GO:0005524">
    <property type="term" value="F:ATP binding"/>
    <property type="evidence" value="ECO:0007669"/>
    <property type="project" value="UniProtKB-UniRule"/>
</dbReference>
<keyword evidence="3 6" id="KW-0547">Nucleotide-binding</keyword>